<feature type="region of interest" description="Disordered" evidence="1">
    <location>
        <begin position="58"/>
        <end position="77"/>
    </location>
</feature>
<protein>
    <submittedName>
        <fullName evidence="2">Uncharacterized protein</fullName>
    </submittedName>
</protein>
<evidence type="ECO:0000313" key="2">
    <source>
        <dbReference type="EMBL" id="VTS00996.1"/>
    </source>
</evidence>
<organism evidence="2 3">
    <name type="scientific">Gemmata massiliana</name>
    <dbReference type="NCBI Taxonomy" id="1210884"/>
    <lineage>
        <taxon>Bacteria</taxon>
        <taxon>Pseudomonadati</taxon>
        <taxon>Planctomycetota</taxon>
        <taxon>Planctomycetia</taxon>
        <taxon>Gemmatales</taxon>
        <taxon>Gemmataceae</taxon>
        <taxon>Gemmata</taxon>
    </lineage>
</organism>
<name>A0A6P2DKK7_9BACT</name>
<feature type="compositionally biased region" description="Basic and acidic residues" evidence="1">
    <location>
        <begin position="58"/>
        <end position="71"/>
    </location>
</feature>
<proteinExistence type="predicted"/>
<dbReference type="AlphaFoldDB" id="A0A6P2DKK7"/>
<dbReference type="EMBL" id="LR593886">
    <property type="protein sequence ID" value="VTS00996.1"/>
    <property type="molecule type" value="Genomic_DNA"/>
</dbReference>
<keyword evidence="3" id="KW-1185">Reference proteome</keyword>
<dbReference type="KEGG" id="gms:SOIL9_79970"/>
<evidence type="ECO:0000313" key="3">
    <source>
        <dbReference type="Proteomes" id="UP000464178"/>
    </source>
</evidence>
<accession>A0A6P2DKK7</accession>
<sequence>MTAGVPRQNHRRRSSAWLSPAWLWERDLSIRSLFTQTSKLVTGDAIRSASPVRPGYCRHRDEPYQLPEADRGQNCGARGREVTVIEEAEVTRGPNGTPADGRDRGGSTRVVNRTALKRLEQLVAHLTCKCWLGANPRPRQYPFTPEAVANWQHCWCRCG</sequence>
<gene>
    <name evidence="2" type="ORF">SOIL9_79970</name>
</gene>
<evidence type="ECO:0000256" key="1">
    <source>
        <dbReference type="SAM" id="MobiDB-lite"/>
    </source>
</evidence>
<dbReference type="Proteomes" id="UP000464178">
    <property type="component" value="Chromosome"/>
</dbReference>
<reference evidence="2 3" key="1">
    <citation type="submission" date="2019-05" db="EMBL/GenBank/DDBJ databases">
        <authorList>
            <consortium name="Science for Life Laboratories"/>
        </authorList>
    </citation>
    <scope>NUCLEOTIDE SEQUENCE [LARGE SCALE GENOMIC DNA]</scope>
    <source>
        <strain evidence="2">Soil9</strain>
    </source>
</reference>